<dbReference type="RefSeq" id="WP_172272953.1">
    <property type="nucleotide sequence ID" value="NZ_CASGMU010000001.1"/>
</dbReference>
<evidence type="ECO:0000313" key="10">
    <source>
        <dbReference type="EMBL" id="NPD91124.1"/>
    </source>
</evidence>
<dbReference type="Gene3D" id="2.60.120.260">
    <property type="entry name" value="Galactose-binding domain-like"/>
    <property type="match status" value="1"/>
</dbReference>
<evidence type="ECO:0000259" key="6">
    <source>
        <dbReference type="Pfam" id="PF02836"/>
    </source>
</evidence>
<gene>
    <name evidence="10" type="ORF">HPS56_01910</name>
</gene>
<organism evidence="10 11">
    <name type="scientific">Xylanibacter muris</name>
    <dbReference type="NCBI Taxonomy" id="2736290"/>
    <lineage>
        <taxon>Bacteria</taxon>
        <taxon>Pseudomonadati</taxon>
        <taxon>Bacteroidota</taxon>
        <taxon>Bacteroidia</taxon>
        <taxon>Bacteroidales</taxon>
        <taxon>Prevotellaceae</taxon>
        <taxon>Xylanibacter</taxon>
    </lineage>
</organism>
<dbReference type="Pfam" id="PF00703">
    <property type="entry name" value="Glyco_hydro_2"/>
    <property type="match status" value="1"/>
</dbReference>
<dbReference type="InterPro" id="IPR006101">
    <property type="entry name" value="Glyco_hydro_2"/>
</dbReference>
<dbReference type="InterPro" id="IPR006102">
    <property type="entry name" value="Ig-like_GH2"/>
</dbReference>
<dbReference type="SUPFAM" id="SSF49303">
    <property type="entry name" value="beta-Galactosidase/glucuronidase domain"/>
    <property type="match status" value="1"/>
</dbReference>
<protein>
    <submittedName>
        <fullName evidence="10">Glycoside hydrolase family 2 protein</fullName>
    </submittedName>
</protein>
<evidence type="ECO:0000259" key="5">
    <source>
        <dbReference type="Pfam" id="PF00703"/>
    </source>
</evidence>
<dbReference type="GO" id="GO:0016787">
    <property type="term" value="F:hydrolase activity"/>
    <property type="evidence" value="ECO:0007669"/>
    <property type="project" value="UniProtKB-KW"/>
</dbReference>
<comment type="caution">
    <text evidence="10">The sequence shown here is derived from an EMBL/GenBank/DDBJ whole genome shotgun (WGS) entry which is preliminary data.</text>
</comment>
<feature type="domain" description="Glycoside hydrolase family 2 catalytic" evidence="6">
    <location>
        <begin position="324"/>
        <end position="478"/>
    </location>
</feature>
<keyword evidence="2 10" id="KW-0378">Hydrolase</keyword>
<dbReference type="EMBL" id="JABKKF010000001">
    <property type="protein sequence ID" value="NPD91124.1"/>
    <property type="molecule type" value="Genomic_DNA"/>
</dbReference>
<dbReference type="Pfam" id="PF16355">
    <property type="entry name" value="DUF4982"/>
    <property type="match status" value="1"/>
</dbReference>
<evidence type="ECO:0000259" key="7">
    <source>
        <dbReference type="Pfam" id="PF16355"/>
    </source>
</evidence>
<dbReference type="PANTHER" id="PTHR42732">
    <property type="entry name" value="BETA-GALACTOSIDASE"/>
    <property type="match status" value="1"/>
</dbReference>
<evidence type="ECO:0000256" key="4">
    <source>
        <dbReference type="SAM" id="SignalP"/>
    </source>
</evidence>
<feature type="signal peptide" evidence="4">
    <location>
        <begin position="1"/>
        <end position="22"/>
    </location>
</feature>
<dbReference type="PROSITE" id="PS00608">
    <property type="entry name" value="GLYCOSYL_HYDROL_F2_2"/>
    <property type="match status" value="1"/>
</dbReference>
<dbReference type="PRINTS" id="PR00132">
    <property type="entry name" value="GLHYDRLASE2"/>
</dbReference>
<dbReference type="InterPro" id="IPR008979">
    <property type="entry name" value="Galactose-bd-like_sf"/>
</dbReference>
<dbReference type="InterPro" id="IPR006103">
    <property type="entry name" value="Glyco_hydro_2_cat"/>
</dbReference>
<reference evidence="10 11" key="1">
    <citation type="submission" date="2020-05" db="EMBL/GenBank/DDBJ databases">
        <title>Distinct polysaccharide utilization as determinants for interspecies competition between intestinal Prevotella spp.</title>
        <authorList>
            <person name="Galvez E.J.C."/>
            <person name="Iljazovic A."/>
            <person name="Strowig T."/>
        </authorList>
    </citation>
    <scope>NUCLEOTIDE SEQUENCE [LARGE SCALE GENOMIC DNA]</scope>
    <source>
        <strain evidence="10 11">PMUR</strain>
    </source>
</reference>
<dbReference type="Pfam" id="PF02836">
    <property type="entry name" value="Glyco_hydro_2_C"/>
    <property type="match status" value="1"/>
</dbReference>
<dbReference type="Gene3D" id="2.60.40.10">
    <property type="entry name" value="Immunoglobulins"/>
    <property type="match status" value="3"/>
</dbReference>
<feature type="chain" id="PRO_5046678961" evidence="4">
    <location>
        <begin position="23"/>
        <end position="827"/>
    </location>
</feature>
<dbReference type="InterPro" id="IPR032311">
    <property type="entry name" value="DUF4982"/>
</dbReference>
<dbReference type="InterPro" id="IPR054593">
    <property type="entry name" value="Beta-mannosidase-like_N2"/>
</dbReference>
<dbReference type="InterPro" id="IPR023232">
    <property type="entry name" value="Glyco_hydro_2_AS"/>
</dbReference>
<keyword evidence="3" id="KW-0326">Glycosidase</keyword>
<dbReference type="SUPFAM" id="SSF49785">
    <property type="entry name" value="Galactose-binding domain-like"/>
    <property type="match status" value="1"/>
</dbReference>
<name>A0ABX2ALM4_9BACT</name>
<evidence type="ECO:0000259" key="9">
    <source>
        <dbReference type="Pfam" id="PF22666"/>
    </source>
</evidence>
<evidence type="ECO:0000256" key="1">
    <source>
        <dbReference type="ARBA" id="ARBA00007401"/>
    </source>
</evidence>
<proteinExistence type="inferred from homology"/>
<dbReference type="Pfam" id="PF22666">
    <property type="entry name" value="Glyco_hydro_2_N2"/>
    <property type="match status" value="1"/>
</dbReference>
<dbReference type="Pfam" id="PF18565">
    <property type="entry name" value="Glyco_hydro2_C5"/>
    <property type="match status" value="1"/>
</dbReference>
<sequence length="827" mass="93978">MRKLFVTAVFALSLGCSLPAHAQYKDVKEKKEQRNRPLANFTGKQKTLFNFGWKFHLVTDNDKKTDFADPAFDDSGWRTLDLPHDFQFEQPWNRNTGGARGFKPMCRGWYRKTFRPDPALNGMRITLDIGGLIYFGDVYINGHKIASTDYGYVGFEADLTPYLRFNNDNVIAVYASTGPKKGSRWYTGGGLFRDVYLKVSNPTHIARHGVFITTPEISRERAKVCVQVEVDGWQKQNVRIQTRLKDADGHTIGTSESGMPKHTHQTCTEVKLPEIEVTAPKLWSPDTPYLYNAEVVVYSNGTAVDSLNETFGIRKLEFSPEFGFRLNGEKIFLKGNSGHHDLGALGAACYDRGIERMMLKLKEFGYNTIRCSHNPYSESFARIADRVGMIIVDELIDKWSDNDYWGGRQPFTNIWHKLIPEWIKRDRNRPSVILWSLGNELQIREGWTGFTGMNDWGVTTYRIFDQTVKRFDNTRLTTVGMFPARAGAITRKDKDFEDYLVPPELSCATEIASLNYQSDKYEAYMKYKPDMIIFQSEAETSKMLEPFHNMNHERNVGMAYWGSIEYWGESNSWPKKGWNYSFFDHTVHPYPQAYLIRSAFKAGEPLVRIGVIDSKGGESVNWNDVIVGRPSILDHWNFKAGSKQNIVTYTNAHSVELIVNGKSIGTKENNETRKDQKNSILWSNVSYGNGGSIEAIARDVSGKIVARHKMETAGKAVALHIEQESTEWKADGTDLQYLNVTAVDKKGRRAIDFNEPLTVSVDGQATLLAIDNADHYTNDLFLNVSTKPMRYGRMQVILRSKTEGGNVTLKVKAGKLSKTFKTKTMKQ</sequence>
<evidence type="ECO:0000256" key="3">
    <source>
        <dbReference type="ARBA" id="ARBA00023295"/>
    </source>
</evidence>
<dbReference type="InterPro" id="IPR040605">
    <property type="entry name" value="Glyco_hydro2_dom5"/>
</dbReference>
<dbReference type="Gene3D" id="3.20.20.80">
    <property type="entry name" value="Glycosidases"/>
    <property type="match status" value="1"/>
</dbReference>
<feature type="domain" description="Beta-mannosidase-like galactose-binding" evidence="9">
    <location>
        <begin position="109"/>
        <end position="179"/>
    </location>
</feature>
<dbReference type="InterPro" id="IPR036156">
    <property type="entry name" value="Beta-gal/glucu_dom_sf"/>
</dbReference>
<accession>A0ABX2ALM4</accession>
<dbReference type="SUPFAM" id="SSF51445">
    <property type="entry name" value="(Trans)glycosidases"/>
    <property type="match status" value="1"/>
</dbReference>
<keyword evidence="11" id="KW-1185">Reference proteome</keyword>
<comment type="similarity">
    <text evidence="1">Belongs to the glycosyl hydrolase 2 family.</text>
</comment>
<feature type="domain" description="DUF4982" evidence="7">
    <location>
        <begin position="641"/>
        <end position="706"/>
    </location>
</feature>
<feature type="domain" description="Glycoside hydrolase family 2 immunoglobulin-like beta-sandwich" evidence="5">
    <location>
        <begin position="204"/>
        <end position="314"/>
    </location>
</feature>
<dbReference type="InterPro" id="IPR013783">
    <property type="entry name" value="Ig-like_fold"/>
</dbReference>
<evidence type="ECO:0000313" key="11">
    <source>
        <dbReference type="Proteomes" id="UP000714420"/>
    </source>
</evidence>
<feature type="domain" description="Glycoside hydrolase family 2" evidence="8">
    <location>
        <begin position="719"/>
        <end position="818"/>
    </location>
</feature>
<dbReference type="PROSITE" id="PS51257">
    <property type="entry name" value="PROKAR_LIPOPROTEIN"/>
    <property type="match status" value="1"/>
</dbReference>
<dbReference type="InterPro" id="IPR051913">
    <property type="entry name" value="GH2_Domain-Containing"/>
</dbReference>
<evidence type="ECO:0000259" key="8">
    <source>
        <dbReference type="Pfam" id="PF18565"/>
    </source>
</evidence>
<dbReference type="InterPro" id="IPR017853">
    <property type="entry name" value="GH"/>
</dbReference>
<dbReference type="Proteomes" id="UP000714420">
    <property type="component" value="Unassembled WGS sequence"/>
</dbReference>
<dbReference type="PANTHER" id="PTHR42732:SF1">
    <property type="entry name" value="BETA-MANNOSIDASE"/>
    <property type="match status" value="1"/>
</dbReference>
<evidence type="ECO:0000256" key="2">
    <source>
        <dbReference type="ARBA" id="ARBA00022801"/>
    </source>
</evidence>
<keyword evidence="4" id="KW-0732">Signal</keyword>